<dbReference type="Pfam" id="PF03073">
    <property type="entry name" value="TspO_MBR"/>
    <property type="match status" value="1"/>
</dbReference>
<feature type="transmembrane region" description="Helical" evidence="6">
    <location>
        <begin position="146"/>
        <end position="164"/>
    </location>
</feature>
<evidence type="ECO:0000256" key="5">
    <source>
        <dbReference type="ARBA" id="ARBA00023136"/>
    </source>
</evidence>
<dbReference type="Gene3D" id="1.20.1260.100">
    <property type="entry name" value="TspO/MBR protein"/>
    <property type="match status" value="1"/>
</dbReference>
<evidence type="ECO:0000256" key="6">
    <source>
        <dbReference type="SAM" id="Phobius"/>
    </source>
</evidence>
<protein>
    <recommendedName>
        <fullName evidence="9">Lantibiotic ABC transporter permease</fullName>
    </recommendedName>
</protein>
<name>A0A226BXE5_9FIRM</name>
<dbReference type="InterPro" id="IPR038330">
    <property type="entry name" value="TspO/MBR-related_sf"/>
</dbReference>
<dbReference type="PANTHER" id="PTHR33802">
    <property type="entry name" value="SI:CH211-161H7.5-RELATED"/>
    <property type="match status" value="1"/>
</dbReference>
<evidence type="ECO:0000256" key="1">
    <source>
        <dbReference type="ARBA" id="ARBA00004141"/>
    </source>
</evidence>
<feature type="transmembrane region" description="Helical" evidence="6">
    <location>
        <begin position="80"/>
        <end position="100"/>
    </location>
</feature>
<evidence type="ECO:0000313" key="7">
    <source>
        <dbReference type="EMBL" id="OWZ83004.1"/>
    </source>
</evidence>
<proteinExistence type="inferred from homology"/>
<feature type="transmembrane region" description="Helical" evidence="6">
    <location>
        <begin position="203"/>
        <end position="219"/>
    </location>
</feature>
<keyword evidence="4 6" id="KW-1133">Transmembrane helix</keyword>
<keyword evidence="3 6" id="KW-0812">Transmembrane</keyword>
<dbReference type="RefSeq" id="WP_089024293.1">
    <property type="nucleotide sequence ID" value="NZ_NIQC01000030.1"/>
</dbReference>
<evidence type="ECO:0008006" key="9">
    <source>
        <dbReference type="Google" id="ProtNLM"/>
    </source>
</evidence>
<feature type="transmembrane region" description="Helical" evidence="6">
    <location>
        <begin position="225"/>
        <end position="245"/>
    </location>
</feature>
<evidence type="ECO:0000256" key="3">
    <source>
        <dbReference type="ARBA" id="ARBA00022692"/>
    </source>
</evidence>
<evidence type="ECO:0000313" key="8">
    <source>
        <dbReference type="Proteomes" id="UP000214588"/>
    </source>
</evidence>
<evidence type="ECO:0000256" key="2">
    <source>
        <dbReference type="ARBA" id="ARBA00007524"/>
    </source>
</evidence>
<reference evidence="7 8" key="1">
    <citation type="submission" date="2017-06" db="EMBL/GenBank/DDBJ databases">
        <title>Draft Genome Sequence of Natranaerobius trueperi halophilic, alkalithermophilic bacteria from soda lakes.</title>
        <authorList>
            <person name="Zhao B."/>
        </authorList>
    </citation>
    <scope>NUCLEOTIDE SEQUENCE [LARGE SCALE GENOMIC DNA]</scope>
    <source>
        <strain evidence="7 8">DSM 18760</strain>
    </source>
</reference>
<organism evidence="7 8">
    <name type="scientific">Natranaerobius trueperi</name>
    <dbReference type="NCBI Taxonomy" id="759412"/>
    <lineage>
        <taxon>Bacteria</taxon>
        <taxon>Bacillati</taxon>
        <taxon>Bacillota</taxon>
        <taxon>Clostridia</taxon>
        <taxon>Natranaerobiales</taxon>
        <taxon>Natranaerobiaceae</taxon>
        <taxon>Natranaerobius</taxon>
    </lineage>
</organism>
<keyword evidence="5 6" id="KW-0472">Membrane</keyword>
<feature type="transmembrane region" description="Helical" evidence="6">
    <location>
        <begin position="176"/>
        <end position="196"/>
    </location>
</feature>
<feature type="transmembrane region" description="Helical" evidence="6">
    <location>
        <begin position="49"/>
        <end position="68"/>
    </location>
</feature>
<dbReference type="InterPro" id="IPR004307">
    <property type="entry name" value="TspO_MBR"/>
</dbReference>
<feature type="transmembrane region" description="Helical" evidence="6">
    <location>
        <begin position="7"/>
        <end position="29"/>
    </location>
</feature>
<sequence>MDSKIRSYINIGSLIVVLVINYLSNTIPFNNLTQEDISDLFPVLITPEGYVFSIWGLIYLLLIGFVIYQALPKYREQPFVRAVGILFALTSLFNVIWLIVWHHLQILLSLIILVFLLITLILIYQKISKTESKATILDKVFVKLPFSLYLGWITVAILANFNILLNDIEILGTSGFGAILFTILMIVLGGVVALYVFYLKQDYAFALVYVWAYIGIGVRHGSDQLAITLTAWMASVAIIFYLGWIKARLANTKDI</sequence>
<feature type="transmembrane region" description="Helical" evidence="6">
    <location>
        <begin position="106"/>
        <end position="125"/>
    </location>
</feature>
<comment type="subcellular location">
    <subcellularLocation>
        <location evidence="1">Membrane</location>
        <topology evidence="1">Multi-pass membrane protein</topology>
    </subcellularLocation>
</comment>
<dbReference type="EMBL" id="NIQC01000030">
    <property type="protein sequence ID" value="OWZ83004.1"/>
    <property type="molecule type" value="Genomic_DNA"/>
</dbReference>
<keyword evidence="8" id="KW-1185">Reference proteome</keyword>
<comment type="caution">
    <text evidence="7">The sequence shown here is derived from an EMBL/GenBank/DDBJ whole genome shotgun (WGS) entry which is preliminary data.</text>
</comment>
<evidence type="ECO:0000256" key="4">
    <source>
        <dbReference type="ARBA" id="ARBA00022989"/>
    </source>
</evidence>
<gene>
    <name evidence="7" type="ORF">CDO51_10920</name>
</gene>
<dbReference type="OrthoDB" id="5189031at2"/>
<accession>A0A226BXE5</accession>
<dbReference type="PANTHER" id="PTHR33802:SF1">
    <property type="entry name" value="XK-RELATED PROTEIN"/>
    <property type="match status" value="1"/>
</dbReference>
<dbReference type="AlphaFoldDB" id="A0A226BXE5"/>
<dbReference type="Proteomes" id="UP000214588">
    <property type="component" value="Unassembled WGS sequence"/>
</dbReference>
<comment type="similarity">
    <text evidence="2">Belongs to the TspO/BZRP family.</text>
</comment>